<dbReference type="InterPro" id="IPR036271">
    <property type="entry name" value="Tet_transcr_reg_TetR-rel_C_sf"/>
</dbReference>
<dbReference type="OrthoDB" id="329481at2"/>
<evidence type="ECO:0000256" key="2">
    <source>
        <dbReference type="ARBA" id="ARBA00023015"/>
    </source>
</evidence>
<dbReference type="PRINTS" id="PR00455">
    <property type="entry name" value="HTHTETR"/>
</dbReference>
<name>D3PZP5_STANL</name>
<keyword evidence="2" id="KW-0805">Transcription regulation</keyword>
<dbReference type="GO" id="GO:0000976">
    <property type="term" value="F:transcription cis-regulatory region binding"/>
    <property type="evidence" value="ECO:0007669"/>
    <property type="project" value="TreeGrafter"/>
</dbReference>
<feature type="domain" description="HTH tetR-type" evidence="6">
    <location>
        <begin position="11"/>
        <end position="71"/>
    </location>
</feature>
<dbReference type="STRING" id="446470.Snas_3927"/>
<keyword evidence="4" id="KW-0804">Transcription</keyword>
<dbReference type="RefSeq" id="WP_013019153.1">
    <property type="nucleotide sequence ID" value="NC_013947.1"/>
</dbReference>
<dbReference type="AlphaFoldDB" id="D3PZP5"/>
<evidence type="ECO:0000256" key="1">
    <source>
        <dbReference type="ARBA" id="ARBA00022491"/>
    </source>
</evidence>
<evidence type="ECO:0000256" key="3">
    <source>
        <dbReference type="ARBA" id="ARBA00023125"/>
    </source>
</evidence>
<dbReference type="eggNOG" id="COG1309">
    <property type="taxonomic scope" value="Bacteria"/>
</dbReference>
<gene>
    <name evidence="7" type="ordered locus">Snas_3927</name>
</gene>
<dbReference type="Proteomes" id="UP000000844">
    <property type="component" value="Chromosome"/>
</dbReference>
<dbReference type="PANTHER" id="PTHR30055">
    <property type="entry name" value="HTH-TYPE TRANSCRIPTIONAL REGULATOR RUTR"/>
    <property type="match status" value="1"/>
</dbReference>
<dbReference type="InterPro" id="IPR003012">
    <property type="entry name" value="Tet_transcr_reg_TetR"/>
</dbReference>
<dbReference type="GO" id="GO:0045892">
    <property type="term" value="P:negative regulation of DNA-templated transcription"/>
    <property type="evidence" value="ECO:0007669"/>
    <property type="project" value="InterPro"/>
</dbReference>
<dbReference type="Pfam" id="PF02909">
    <property type="entry name" value="TetR_C_1"/>
    <property type="match status" value="1"/>
</dbReference>
<dbReference type="PANTHER" id="PTHR30055:SF151">
    <property type="entry name" value="TRANSCRIPTIONAL REGULATORY PROTEIN"/>
    <property type="match status" value="1"/>
</dbReference>
<dbReference type="Pfam" id="PF00440">
    <property type="entry name" value="TetR_N"/>
    <property type="match status" value="1"/>
</dbReference>
<reference evidence="7 8" key="1">
    <citation type="journal article" date="2009" name="Stand. Genomic Sci.">
        <title>Complete genome sequence of Stackebrandtia nassauensis type strain (LLR-40K-21).</title>
        <authorList>
            <person name="Munk C."/>
            <person name="Lapidus A."/>
            <person name="Copeland A."/>
            <person name="Jando M."/>
            <person name="Mayilraj S."/>
            <person name="Glavina Del Rio T."/>
            <person name="Nolan M."/>
            <person name="Chen F."/>
            <person name="Lucas S."/>
            <person name="Tice H."/>
            <person name="Cheng J.F."/>
            <person name="Han C."/>
            <person name="Detter J.C."/>
            <person name="Bruce D."/>
            <person name="Goodwin L."/>
            <person name="Chain P."/>
            <person name="Pitluck S."/>
            <person name="Goker M."/>
            <person name="Ovchinikova G."/>
            <person name="Pati A."/>
            <person name="Ivanova N."/>
            <person name="Mavromatis K."/>
            <person name="Chen A."/>
            <person name="Palaniappan K."/>
            <person name="Land M."/>
            <person name="Hauser L."/>
            <person name="Chang Y.J."/>
            <person name="Jeffries C.D."/>
            <person name="Bristow J."/>
            <person name="Eisen J.A."/>
            <person name="Markowitz V."/>
            <person name="Hugenholtz P."/>
            <person name="Kyrpides N.C."/>
            <person name="Klenk H.P."/>
        </authorList>
    </citation>
    <scope>NUCLEOTIDE SEQUENCE [LARGE SCALE GENOMIC DNA]</scope>
    <source>
        <strain evidence="8">DSM 44728 / CIP 108903 / NRRL B-16338 / NBRC 102104 / LLR-40K-21</strain>
    </source>
</reference>
<keyword evidence="1" id="KW-0678">Repressor</keyword>
<dbReference type="InterPro" id="IPR009057">
    <property type="entry name" value="Homeodomain-like_sf"/>
</dbReference>
<keyword evidence="8" id="KW-1185">Reference proteome</keyword>
<evidence type="ECO:0000256" key="5">
    <source>
        <dbReference type="PROSITE-ProRule" id="PRU00335"/>
    </source>
</evidence>
<keyword evidence="3 5" id="KW-0238">DNA-binding</keyword>
<dbReference type="SUPFAM" id="SSF48498">
    <property type="entry name" value="Tetracyclin repressor-like, C-terminal domain"/>
    <property type="match status" value="1"/>
</dbReference>
<dbReference type="HOGENOM" id="CLU_069543_3_1_11"/>
<feature type="DNA-binding region" description="H-T-H motif" evidence="5">
    <location>
        <begin position="34"/>
        <end position="53"/>
    </location>
</feature>
<dbReference type="PROSITE" id="PS50977">
    <property type="entry name" value="HTH_TETR_2"/>
    <property type="match status" value="1"/>
</dbReference>
<dbReference type="InterPro" id="IPR004111">
    <property type="entry name" value="Repressor_TetR_C"/>
</dbReference>
<evidence type="ECO:0000313" key="7">
    <source>
        <dbReference type="EMBL" id="ADD43582.1"/>
    </source>
</evidence>
<protein>
    <submittedName>
        <fullName evidence="7">Transcriptional regulator, TetR family</fullName>
    </submittedName>
</protein>
<dbReference type="GO" id="GO:0046677">
    <property type="term" value="P:response to antibiotic"/>
    <property type="evidence" value="ECO:0007669"/>
    <property type="project" value="InterPro"/>
</dbReference>
<accession>D3PZP5</accession>
<proteinExistence type="predicted"/>
<dbReference type="KEGG" id="sna:Snas_3927"/>
<dbReference type="GO" id="GO:0003700">
    <property type="term" value="F:DNA-binding transcription factor activity"/>
    <property type="evidence" value="ECO:0007669"/>
    <property type="project" value="TreeGrafter"/>
</dbReference>
<dbReference type="InterPro" id="IPR001647">
    <property type="entry name" value="HTH_TetR"/>
</dbReference>
<evidence type="ECO:0000256" key="4">
    <source>
        <dbReference type="ARBA" id="ARBA00023163"/>
    </source>
</evidence>
<dbReference type="PRINTS" id="PR00400">
    <property type="entry name" value="TETREPRESSOR"/>
</dbReference>
<dbReference type="EMBL" id="CP001778">
    <property type="protein sequence ID" value="ADD43582.1"/>
    <property type="molecule type" value="Genomic_DNA"/>
</dbReference>
<dbReference type="Gene3D" id="1.10.357.10">
    <property type="entry name" value="Tetracycline Repressor, domain 2"/>
    <property type="match status" value="1"/>
</dbReference>
<dbReference type="InterPro" id="IPR050109">
    <property type="entry name" value="HTH-type_TetR-like_transc_reg"/>
</dbReference>
<evidence type="ECO:0000259" key="6">
    <source>
        <dbReference type="PROSITE" id="PS50977"/>
    </source>
</evidence>
<organism evidence="7 8">
    <name type="scientific">Stackebrandtia nassauensis (strain DSM 44728 / CIP 108903 / NRRL B-16338 / NBRC 102104 / LLR-40K-21)</name>
    <dbReference type="NCBI Taxonomy" id="446470"/>
    <lineage>
        <taxon>Bacteria</taxon>
        <taxon>Bacillati</taxon>
        <taxon>Actinomycetota</taxon>
        <taxon>Actinomycetes</taxon>
        <taxon>Glycomycetales</taxon>
        <taxon>Glycomycetaceae</taxon>
        <taxon>Stackebrandtia</taxon>
    </lineage>
</organism>
<evidence type="ECO:0000313" key="8">
    <source>
        <dbReference type="Proteomes" id="UP000000844"/>
    </source>
</evidence>
<dbReference type="SUPFAM" id="SSF46689">
    <property type="entry name" value="Homeodomain-like"/>
    <property type="match status" value="1"/>
</dbReference>
<sequence>MAGRTQGQRAGLTRQAILDAALRLADREGLKALSMRRLGAELGVEAMTLYHHIPNKDALLDGLVEQVVTLAEAPRFGQARWPDVLRDYARSLLDTLLAHPAVLPLVATRPATTPANLRMVEATLEALCRDGFTPDEALAVVYSMTGFVVGQATALAQAAHDDAQHTRGQLEQLSALDESEYPLLARAAREAGAARSRFDFALDAMLTGFDVALRREGD</sequence>